<dbReference type="AlphaFoldDB" id="A0A4R2RSL4"/>
<dbReference type="Proteomes" id="UP000294813">
    <property type="component" value="Unassembled WGS sequence"/>
</dbReference>
<keyword evidence="2" id="KW-0378">Hydrolase</keyword>
<accession>A0A4R2RSL4</accession>
<dbReference type="EMBL" id="SLXT01000005">
    <property type="protein sequence ID" value="TCP67262.1"/>
    <property type="molecule type" value="Genomic_DNA"/>
</dbReference>
<dbReference type="PANTHER" id="PTHR43155">
    <property type="entry name" value="CYCLIC DI-GMP PHOSPHODIESTERASE PA4108-RELATED"/>
    <property type="match status" value="1"/>
</dbReference>
<comment type="caution">
    <text evidence="2">The sequence shown here is derived from an EMBL/GenBank/DDBJ whole genome shotgun (WGS) entry which is preliminary data.</text>
</comment>
<sequence length="350" mass="39110">MRQVGIDYVTIGDVLARTIFSSDGKVLLGHGVVLSAGFITRLRDLGITAIYIQDERLADIRVVDLISERTRREAMQALKMTTDMIKNGRQFDGMRMKKSVSSVVEEVASSREVLINLIDIRSKENWLMSHSLSVSVLATVLGMNCGLEQKRLVELAMGAMLHDVGVTALPAGLLAKDEALYDAAEVTKYREHVPEGFNLLRRQLEVPLMSAHVAYQHHENVDGSGYPRGLKGHEIHLYGRIVAVADVYDRLVNKGRKRVLPHEACEILMGLTGRYLDQELVTMFLKSVATYPTGISVRLSTGEIGVVVGQNASLPMRPIVRVLEERRRVIDPKEYNLMKDMTLFITEVLQ</sequence>
<dbReference type="GO" id="GO:0016787">
    <property type="term" value="F:hydrolase activity"/>
    <property type="evidence" value="ECO:0007669"/>
    <property type="project" value="UniProtKB-KW"/>
</dbReference>
<dbReference type="SMART" id="SM00471">
    <property type="entry name" value="HDc"/>
    <property type="match status" value="1"/>
</dbReference>
<keyword evidence="3" id="KW-1185">Reference proteome</keyword>
<dbReference type="PROSITE" id="PS51832">
    <property type="entry name" value="HD_GYP"/>
    <property type="match status" value="1"/>
</dbReference>
<reference evidence="2 3" key="1">
    <citation type="submission" date="2019-03" db="EMBL/GenBank/DDBJ databases">
        <title>Genomic Encyclopedia of Type Strains, Phase IV (KMG-IV): sequencing the most valuable type-strain genomes for metagenomic binning, comparative biology and taxonomic classification.</title>
        <authorList>
            <person name="Goeker M."/>
        </authorList>
    </citation>
    <scope>NUCLEOTIDE SEQUENCE [LARGE SCALE GENOMIC DNA]</scope>
    <source>
        <strain evidence="2 3">DSM 11170</strain>
    </source>
</reference>
<evidence type="ECO:0000313" key="2">
    <source>
        <dbReference type="EMBL" id="TCP67262.1"/>
    </source>
</evidence>
<dbReference type="OrthoDB" id="9804747at2"/>
<dbReference type="InterPro" id="IPR003607">
    <property type="entry name" value="HD/PDEase_dom"/>
</dbReference>
<dbReference type="RefSeq" id="WP_131918513.1">
    <property type="nucleotide sequence ID" value="NZ_JAOQNU010000005.1"/>
</dbReference>
<name>A0A4R2RSL4_9FIRM</name>
<protein>
    <submittedName>
        <fullName evidence="2">Metal dependent phosphohydrolase</fullName>
    </submittedName>
</protein>
<evidence type="ECO:0000313" key="3">
    <source>
        <dbReference type="Proteomes" id="UP000294813"/>
    </source>
</evidence>
<dbReference type="CDD" id="cd00077">
    <property type="entry name" value="HDc"/>
    <property type="match status" value="1"/>
</dbReference>
<organism evidence="2 3">
    <name type="scientific">Heliophilum fasciatum</name>
    <dbReference type="NCBI Taxonomy" id="35700"/>
    <lineage>
        <taxon>Bacteria</taxon>
        <taxon>Bacillati</taxon>
        <taxon>Bacillota</taxon>
        <taxon>Clostridia</taxon>
        <taxon>Eubacteriales</taxon>
        <taxon>Heliobacteriaceae</taxon>
        <taxon>Heliophilum</taxon>
    </lineage>
</organism>
<feature type="domain" description="HD-GYP" evidence="1">
    <location>
        <begin position="105"/>
        <end position="300"/>
    </location>
</feature>
<gene>
    <name evidence="2" type="ORF">EDD73_105160</name>
</gene>
<dbReference type="PANTHER" id="PTHR43155:SF2">
    <property type="entry name" value="CYCLIC DI-GMP PHOSPHODIESTERASE PA4108"/>
    <property type="match status" value="1"/>
</dbReference>
<proteinExistence type="predicted"/>
<dbReference type="SUPFAM" id="SSF109604">
    <property type="entry name" value="HD-domain/PDEase-like"/>
    <property type="match status" value="1"/>
</dbReference>
<dbReference type="Gene3D" id="1.10.3210.10">
    <property type="entry name" value="Hypothetical protein af1432"/>
    <property type="match status" value="1"/>
</dbReference>
<dbReference type="Pfam" id="PF13487">
    <property type="entry name" value="HD_5"/>
    <property type="match status" value="1"/>
</dbReference>
<evidence type="ECO:0000259" key="1">
    <source>
        <dbReference type="PROSITE" id="PS51832"/>
    </source>
</evidence>
<dbReference type="InterPro" id="IPR037522">
    <property type="entry name" value="HD_GYP_dom"/>
</dbReference>